<keyword evidence="1" id="KW-0175">Coiled coil</keyword>
<dbReference type="GeneID" id="94843996"/>
<reference evidence="2" key="1">
    <citation type="submission" date="2016-10" db="EMBL/GenBank/DDBJ databases">
        <authorList>
            <person name="Benchimol M."/>
            <person name="Almeida L.G."/>
            <person name="Vasconcelos A.T."/>
            <person name="Perreira-Neves A."/>
            <person name="Rosa I.A."/>
            <person name="Tasca T."/>
            <person name="Bogo M.R."/>
            <person name="de Souza W."/>
        </authorList>
    </citation>
    <scope>NUCLEOTIDE SEQUENCE [LARGE SCALE GENOMIC DNA]</scope>
    <source>
        <strain evidence="2">K</strain>
    </source>
</reference>
<organism evidence="2 3">
    <name type="scientific">Tritrichomonas foetus</name>
    <dbReference type="NCBI Taxonomy" id="1144522"/>
    <lineage>
        <taxon>Eukaryota</taxon>
        <taxon>Metamonada</taxon>
        <taxon>Parabasalia</taxon>
        <taxon>Tritrichomonadida</taxon>
        <taxon>Tritrichomonadidae</taxon>
        <taxon>Tritrichomonas</taxon>
    </lineage>
</organism>
<evidence type="ECO:0000256" key="1">
    <source>
        <dbReference type="SAM" id="Coils"/>
    </source>
</evidence>
<dbReference type="AlphaFoldDB" id="A0A1J4JQD0"/>
<dbReference type="EMBL" id="MLAK01000991">
    <property type="protein sequence ID" value="OHS99733.1"/>
    <property type="molecule type" value="Genomic_DNA"/>
</dbReference>
<dbReference type="RefSeq" id="XP_068352870.1">
    <property type="nucleotide sequence ID" value="XM_068509292.1"/>
</dbReference>
<protein>
    <submittedName>
        <fullName evidence="2">Uncharacterized protein</fullName>
    </submittedName>
</protein>
<comment type="caution">
    <text evidence="2">The sequence shown here is derived from an EMBL/GenBank/DDBJ whole genome shotgun (WGS) entry which is preliminary data.</text>
</comment>
<dbReference type="VEuPathDB" id="TrichDB:TRFO_33817"/>
<dbReference type="Proteomes" id="UP000179807">
    <property type="component" value="Unassembled WGS sequence"/>
</dbReference>
<feature type="coiled-coil region" evidence="1">
    <location>
        <begin position="73"/>
        <end position="156"/>
    </location>
</feature>
<evidence type="ECO:0000313" key="3">
    <source>
        <dbReference type="Proteomes" id="UP000179807"/>
    </source>
</evidence>
<name>A0A1J4JQD0_9EUKA</name>
<dbReference type="OrthoDB" id="10664022at2759"/>
<proteinExistence type="predicted"/>
<accession>A0A1J4JQD0</accession>
<dbReference type="Gene3D" id="1.10.287.1490">
    <property type="match status" value="1"/>
</dbReference>
<sequence length="262" mass="30608">MALRCLYQSSSDDEFVVDKKKIVELSDSDHVTNDNNNNDLIAQYKIHQNHIQSIKQMFDQENRSFFVKAQQILKKKDQTITKLKEQLKSVTEELEEIRNENEEMKDEIEEIRNENEEMKDEIEEIRNENDEMKNEIEDLKQENENLRSSETKYKLLIKLFKIRIQRLKKEAAENPQKREVVIDQNVVSDIDSILCSTIRGAYVSYNQATLASGKVDKRYPGIRSIAYSILCDLARGKYCSYDTSTKCARKIAKAIAKQRIGQ</sequence>
<keyword evidence="3" id="KW-1185">Reference proteome</keyword>
<evidence type="ECO:0000313" key="2">
    <source>
        <dbReference type="EMBL" id="OHS99733.1"/>
    </source>
</evidence>
<gene>
    <name evidence="2" type="ORF">TRFO_33817</name>
</gene>